<evidence type="ECO:0000313" key="2">
    <source>
        <dbReference type="EMBL" id="KAH7090593.1"/>
    </source>
</evidence>
<reference evidence="2" key="1">
    <citation type="journal article" date="2021" name="Nat. Commun.">
        <title>Genetic determinants of endophytism in the Arabidopsis root mycobiome.</title>
        <authorList>
            <person name="Mesny F."/>
            <person name="Miyauchi S."/>
            <person name="Thiergart T."/>
            <person name="Pickel B."/>
            <person name="Atanasova L."/>
            <person name="Karlsson M."/>
            <person name="Huettel B."/>
            <person name="Barry K.W."/>
            <person name="Haridas S."/>
            <person name="Chen C."/>
            <person name="Bauer D."/>
            <person name="Andreopoulos W."/>
            <person name="Pangilinan J."/>
            <person name="LaButti K."/>
            <person name="Riley R."/>
            <person name="Lipzen A."/>
            <person name="Clum A."/>
            <person name="Drula E."/>
            <person name="Henrissat B."/>
            <person name="Kohler A."/>
            <person name="Grigoriev I.V."/>
            <person name="Martin F.M."/>
            <person name="Hacquard S."/>
        </authorList>
    </citation>
    <scope>NUCLEOTIDE SEQUENCE</scope>
    <source>
        <strain evidence="2">MPI-SDFR-AT-0120</strain>
    </source>
</reference>
<protein>
    <submittedName>
        <fullName evidence="2">Uncharacterized protein</fullName>
    </submittedName>
</protein>
<proteinExistence type="predicted"/>
<keyword evidence="3" id="KW-1185">Reference proteome</keyword>
<accession>A0A8K0RE03</accession>
<feature type="region of interest" description="Disordered" evidence="1">
    <location>
        <begin position="76"/>
        <end position="95"/>
    </location>
</feature>
<dbReference type="PANTHER" id="PTHR42085">
    <property type="entry name" value="F-BOX DOMAIN-CONTAINING PROTEIN"/>
    <property type="match status" value="1"/>
</dbReference>
<gene>
    <name evidence="2" type="ORF">FB567DRAFT_438512</name>
</gene>
<feature type="compositionally biased region" description="Pro residues" evidence="1">
    <location>
        <begin position="1"/>
        <end position="19"/>
    </location>
</feature>
<evidence type="ECO:0000256" key="1">
    <source>
        <dbReference type="SAM" id="MobiDB-lite"/>
    </source>
</evidence>
<feature type="compositionally biased region" description="Low complexity" evidence="1">
    <location>
        <begin position="80"/>
        <end position="94"/>
    </location>
</feature>
<comment type="caution">
    <text evidence="2">The sequence shown here is derived from an EMBL/GenBank/DDBJ whole genome shotgun (WGS) entry which is preliminary data.</text>
</comment>
<dbReference type="Proteomes" id="UP000813461">
    <property type="component" value="Unassembled WGS sequence"/>
</dbReference>
<feature type="region of interest" description="Disordered" evidence="1">
    <location>
        <begin position="1"/>
        <end position="63"/>
    </location>
</feature>
<dbReference type="EMBL" id="JAGMVJ010000005">
    <property type="protein sequence ID" value="KAH7090593.1"/>
    <property type="molecule type" value="Genomic_DNA"/>
</dbReference>
<dbReference type="AlphaFoldDB" id="A0A8K0RE03"/>
<name>A0A8K0RE03_9PLEO</name>
<dbReference type="PANTHER" id="PTHR42085:SF2">
    <property type="entry name" value="F-BOX DOMAIN-CONTAINING PROTEIN"/>
    <property type="match status" value="1"/>
</dbReference>
<dbReference type="InterPro" id="IPR038883">
    <property type="entry name" value="AN11006-like"/>
</dbReference>
<feature type="compositionally biased region" description="Basic and acidic residues" evidence="1">
    <location>
        <begin position="33"/>
        <end position="54"/>
    </location>
</feature>
<sequence length="389" mass="43326">MDRPSTPPPKAYMLTPPPTGGFNKQESFADIEFDTKLSKDTAGSRRANKAKEGESPLGFFEDVQEGSDIDLAGLTEDESSSASNNSSPASPASNTLKFDEKVTLDLFDPSTSLKTPVPAEPFPFLTLPLSIRHKIYTHLLVIPGPISLRQNQSSLPTEHTSFLDTERRSLLPGIAHATAHITVSGRTVPFAHFPYFNISILQTSKEIHTESRAVLYSKNTFCVPRPSTELSPPADFSVRLFPAGCQRLVTHLAIKIRSFYDLAYLLSKAHAGIKNFYRGIKTLTLLLEIESMSKGFGRMWAREDDEKWDVYVKRLQGAVARDLCGDKVVRKGRVVPGWIDLRVMFAGEAYDVTIRGRDRTGCESRDMVKREDLRTGMVEVWGLFKKGGR</sequence>
<organism evidence="2 3">
    <name type="scientific">Paraphoma chrysanthemicola</name>
    <dbReference type="NCBI Taxonomy" id="798071"/>
    <lineage>
        <taxon>Eukaryota</taxon>
        <taxon>Fungi</taxon>
        <taxon>Dikarya</taxon>
        <taxon>Ascomycota</taxon>
        <taxon>Pezizomycotina</taxon>
        <taxon>Dothideomycetes</taxon>
        <taxon>Pleosporomycetidae</taxon>
        <taxon>Pleosporales</taxon>
        <taxon>Pleosporineae</taxon>
        <taxon>Phaeosphaeriaceae</taxon>
        <taxon>Paraphoma</taxon>
    </lineage>
</organism>
<dbReference type="OrthoDB" id="2951834at2759"/>
<evidence type="ECO:0000313" key="3">
    <source>
        <dbReference type="Proteomes" id="UP000813461"/>
    </source>
</evidence>